<keyword evidence="7" id="KW-0472">Membrane</keyword>
<evidence type="ECO:0000256" key="4">
    <source>
        <dbReference type="ARBA" id="ARBA00022729"/>
    </source>
</evidence>
<evidence type="ECO:0000313" key="8">
    <source>
        <dbReference type="EMBL" id="GFR92962.1"/>
    </source>
</evidence>
<evidence type="ECO:0000256" key="5">
    <source>
        <dbReference type="ARBA" id="ARBA00022801"/>
    </source>
</evidence>
<reference evidence="8 9" key="1">
    <citation type="journal article" date="2021" name="Elife">
        <title>Chloroplast acquisition without the gene transfer in kleptoplastic sea slugs, Plakobranchus ocellatus.</title>
        <authorList>
            <person name="Maeda T."/>
            <person name="Takahashi S."/>
            <person name="Yoshida T."/>
            <person name="Shimamura S."/>
            <person name="Takaki Y."/>
            <person name="Nagai Y."/>
            <person name="Toyoda A."/>
            <person name="Suzuki Y."/>
            <person name="Arimoto A."/>
            <person name="Ishii H."/>
            <person name="Satoh N."/>
            <person name="Nishiyama T."/>
            <person name="Hasebe M."/>
            <person name="Maruyama T."/>
            <person name="Minagawa J."/>
            <person name="Obokata J."/>
            <person name="Shigenobu S."/>
        </authorList>
    </citation>
    <scope>NUCLEOTIDE SEQUENCE [LARGE SCALE GENOMIC DNA]</scope>
</reference>
<evidence type="ECO:0000256" key="6">
    <source>
        <dbReference type="ARBA" id="ARBA00023180"/>
    </source>
</evidence>
<comment type="caution">
    <text evidence="8">The sequence shown here is derived from an EMBL/GenBank/DDBJ whole genome shotgun (WGS) entry which is preliminary data.</text>
</comment>
<dbReference type="Pfam" id="PF00450">
    <property type="entry name" value="Peptidase_S10"/>
    <property type="match status" value="1"/>
</dbReference>
<organism evidence="8 9">
    <name type="scientific">Elysia marginata</name>
    <dbReference type="NCBI Taxonomy" id="1093978"/>
    <lineage>
        <taxon>Eukaryota</taxon>
        <taxon>Metazoa</taxon>
        <taxon>Spiralia</taxon>
        <taxon>Lophotrochozoa</taxon>
        <taxon>Mollusca</taxon>
        <taxon>Gastropoda</taxon>
        <taxon>Heterobranchia</taxon>
        <taxon>Euthyneura</taxon>
        <taxon>Panpulmonata</taxon>
        <taxon>Sacoglossa</taxon>
        <taxon>Placobranchoidea</taxon>
        <taxon>Plakobranchidae</taxon>
        <taxon>Elysia</taxon>
    </lineage>
</organism>
<dbReference type="Gene3D" id="3.40.50.1820">
    <property type="entry name" value="alpha/beta hydrolase"/>
    <property type="match status" value="1"/>
</dbReference>
<feature type="transmembrane region" description="Helical" evidence="7">
    <location>
        <begin position="7"/>
        <end position="28"/>
    </location>
</feature>
<evidence type="ECO:0000256" key="3">
    <source>
        <dbReference type="ARBA" id="ARBA00022670"/>
    </source>
</evidence>
<evidence type="ECO:0000256" key="7">
    <source>
        <dbReference type="SAM" id="Phobius"/>
    </source>
</evidence>
<comment type="similarity">
    <text evidence="1">Belongs to the peptidase S10 family.</text>
</comment>
<dbReference type="InterPro" id="IPR001563">
    <property type="entry name" value="Peptidase_S10"/>
</dbReference>
<evidence type="ECO:0000256" key="1">
    <source>
        <dbReference type="ARBA" id="ARBA00009431"/>
    </source>
</evidence>
<gene>
    <name evidence="8" type="ORF">ElyMa_000880600</name>
</gene>
<accession>A0AAV4H4I2</accession>
<proteinExistence type="inferred from homology"/>
<name>A0AAV4H4I2_9GAST</name>
<dbReference type="SUPFAM" id="SSF53474">
    <property type="entry name" value="alpha/beta-Hydrolases"/>
    <property type="match status" value="1"/>
</dbReference>
<keyword evidence="7" id="KW-0812">Transmembrane</keyword>
<keyword evidence="9" id="KW-1185">Reference proteome</keyword>
<keyword evidence="6" id="KW-0325">Glycoprotein</keyword>
<dbReference type="PRINTS" id="PR00724">
    <property type="entry name" value="CRBOXYPTASEC"/>
</dbReference>
<dbReference type="PANTHER" id="PTHR11802:SF472">
    <property type="entry name" value="SERINE CARBOXYPEPTIDASE CPVL-RELATED"/>
    <property type="match status" value="1"/>
</dbReference>
<dbReference type="GO" id="GO:0006508">
    <property type="term" value="P:proteolysis"/>
    <property type="evidence" value="ECO:0007669"/>
    <property type="project" value="UniProtKB-KW"/>
</dbReference>
<keyword evidence="5" id="KW-0378">Hydrolase</keyword>
<dbReference type="EMBL" id="BMAT01001812">
    <property type="protein sequence ID" value="GFR92962.1"/>
    <property type="molecule type" value="Genomic_DNA"/>
</dbReference>
<evidence type="ECO:0000313" key="9">
    <source>
        <dbReference type="Proteomes" id="UP000762676"/>
    </source>
</evidence>
<dbReference type="InterPro" id="IPR029058">
    <property type="entry name" value="AB_hydrolase_fold"/>
</dbReference>
<keyword evidence="2 8" id="KW-0121">Carboxypeptidase</keyword>
<protein>
    <submittedName>
        <fullName evidence="8">Carboxypeptidase</fullName>
    </submittedName>
</protein>
<keyword evidence="7" id="KW-1133">Transmembrane helix</keyword>
<sequence length="478" mass="53263">MAIQGKGVPVAAGVMAVVGMATLGGIYLSRHAGEPRLLTPYIKKGQILEAQALSMVKDTCEASVNKSCHGVFPKSHAGFITADEQLGSNLFFWYFPSQDNPDAPLALWLNGGPGITSMVGLFWENGPLRAVQKNDSAARLTDVELEARDGTWVGPLSMLYVDSPIGVGYSYSASAPTKFHKNMDQVTEDLYNFLEQFLQLFPDCRNRQLYIGGQSEAGKYVPSLAYRIHKAVQRGESNISLTGIYMGGPFFAPEVMLPVAFNYLYNVGAISVAQVTEYRRDARKVIDNYLSGNFTKFEISRQLKSLFTRHRKPSFIENFVTGEVADTQLVASIMTSENVRRVLGVNHEASFTAVNTGVYQALEDERLRSVRRELGELLDSKLYKVLVFNGDYDILYNSEMVEEALLVTKWHGRSEYGKAPRLRYRANNGIGKTLFYYSHVANLCRVVVHGAGHDVPHDKLELSTKMMLDFVNHGCLRH</sequence>
<evidence type="ECO:0000256" key="2">
    <source>
        <dbReference type="ARBA" id="ARBA00022645"/>
    </source>
</evidence>
<keyword evidence="3" id="KW-0645">Protease</keyword>
<dbReference type="PANTHER" id="PTHR11802">
    <property type="entry name" value="SERINE PROTEASE FAMILY S10 SERINE CARBOXYPEPTIDASE"/>
    <property type="match status" value="1"/>
</dbReference>
<keyword evidence="4" id="KW-0732">Signal</keyword>
<dbReference type="GO" id="GO:0004185">
    <property type="term" value="F:serine-type carboxypeptidase activity"/>
    <property type="evidence" value="ECO:0007669"/>
    <property type="project" value="InterPro"/>
</dbReference>
<dbReference type="Proteomes" id="UP000762676">
    <property type="component" value="Unassembled WGS sequence"/>
</dbReference>
<dbReference type="AlphaFoldDB" id="A0AAV4H4I2"/>